<feature type="region of interest" description="Disordered" evidence="1">
    <location>
        <begin position="1"/>
        <end position="80"/>
    </location>
</feature>
<organism evidence="4">
    <name type="scientific">Hydatigena taeniaeformis</name>
    <name type="common">Feline tapeworm</name>
    <name type="synonym">Taenia taeniaeformis</name>
    <dbReference type="NCBI Taxonomy" id="6205"/>
    <lineage>
        <taxon>Eukaryota</taxon>
        <taxon>Metazoa</taxon>
        <taxon>Spiralia</taxon>
        <taxon>Lophotrochozoa</taxon>
        <taxon>Platyhelminthes</taxon>
        <taxon>Cestoda</taxon>
        <taxon>Eucestoda</taxon>
        <taxon>Cyclophyllidea</taxon>
        <taxon>Taeniidae</taxon>
        <taxon>Hydatigera</taxon>
    </lineage>
</organism>
<proteinExistence type="predicted"/>
<name>A0A0R3WQP3_HYDTA</name>
<dbReference type="AlphaFoldDB" id="A0A0R3WQP3"/>
<reference evidence="4" key="1">
    <citation type="submission" date="2017-02" db="UniProtKB">
        <authorList>
            <consortium name="WormBaseParasite"/>
        </authorList>
    </citation>
    <scope>IDENTIFICATION</scope>
</reference>
<protein>
    <submittedName>
        <fullName evidence="4">RabBD domain-containing protein</fullName>
    </submittedName>
</protein>
<dbReference type="Proteomes" id="UP000274429">
    <property type="component" value="Unassembled WGS sequence"/>
</dbReference>
<accession>A0A0R3WQP3</accession>
<dbReference type="WBParaSite" id="TTAC_0000308301-mRNA-1">
    <property type="protein sequence ID" value="TTAC_0000308301-mRNA-1"/>
    <property type="gene ID" value="TTAC_0000308301"/>
</dbReference>
<evidence type="ECO:0000313" key="4">
    <source>
        <dbReference type="WBParaSite" id="TTAC_0000308301-mRNA-1"/>
    </source>
</evidence>
<sequence length="104" mass="11271">MIKTNPLESSPPSTSSSSVGSDIETGMARVPPTPPRRTLLELSSPEPIPSALVPLERLSLDHAPPSESEVEESETEKPHAATVCEGCRRLEERLQSLQMEHTVS</sequence>
<reference evidence="2 3" key="2">
    <citation type="submission" date="2018-11" db="EMBL/GenBank/DDBJ databases">
        <authorList>
            <consortium name="Pathogen Informatics"/>
        </authorList>
    </citation>
    <scope>NUCLEOTIDE SEQUENCE [LARGE SCALE GENOMIC DNA]</scope>
</reference>
<evidence type="ECO:0000313" key="2">
    <source>
        <dbReference type="EMBL" id="VDM21888.1"/>
    </source>
</evidence>
<dbReference type="STRING" id="6205.A0A0R3WQP3"/>
<keyword evidence="3" id="KW-1185">Reference proteome</keyword>
<gene>
    <name evidence="2" type="ORF">TTAC_LOCUS3068</name>
</gene>
<dbReference type="EMBL" id="UYWX01001880">
    <property type="protein sequence ID" value="VDM21888.1"/>
    <property type="molecule type" value="Genomic_DNA"/>
</dbReference>
<evidence type="ECO:0000313" key="3">
    <source>
        <dbReference type="Proteomes" id="UP000274429"/>
    </source>
</evidence>
<evidence type="ECO:0000256" key="1">
    <source>
        <dbReference type="SAM" id="MobiDB-lite"/>
    </source>
</evidence>